<reference evidence="2 3" key="1">
    <citation type="submission" date="2016-07" db="EMBL/GenBank/DDBJ databases">
        <title>Pervasive Adenine N6-methylation of Active Genes in Fungi.</title>
        <authorList>
            <consortium name="DOE Joint Genome Institute"/>
            <person name="Mondo S.J."/>
            <person name="Dannebaum R.O."/>
            <person name="Kuo R.C."/>
            <person name="Labutti K."/>
            <person name="Haridas S."/>
            <person name="Kuo A."/>
            <person name="Salamov A."/>
            <person name="Ahrendt S.R."/>
            <person name="Lipzen A."/>
            <person name="Sullivan W."/>
            <person name="Andreopoulos W.B."/>
            <person name="Clum A."/>
            <person name="Lindquist E."/>
            <person name="Daum C."/>
            <person name="Ramamoorthy G.K."/>
            <person name="Gryganskyi A."/>
            <person name="Culley D."/>
            <person name="Magnuson J.K."/>
            <person name="James T.Y."/>
            <person name="O'Malley M.A."/>
            <person name="Stajich J.E."/>
            <person name="Spatafora J.W."/>
            <person name="Visel A."/>
            <person name="Grigoriev I.V."/>
        </authorList>
    </citation>
    <scope>NUCLEOTIDE SEQUENCE [LARGE SCALE GENOMIC DNA]</scope>
    <source>
        <strain evidence="2 3">CBS 931.73</strain>
    </source>
</reference>
<protein>
    <submittedName>
        <fullName evidence="2">Uncharacterized protein</fullName>
    </submittedName>
</protein>
<evidence type="ECO:0000313" key="3">
    <source>
        <dbReference type="Proteomes" id="UP000193498"/>
    </source>
</evidence>
<evidence type="ECO:0000313" key="2">
    <source>
        <dbReference type="EMBL" id="ORX86941.1"/>
    </source>
</evidence>
<dbReference type="EMBL" id="MCFE01000561">
    <property type="protein sequence ID" value="ORX86941.1"/>
    <property type="molecule type" value="Genomic_DNA"/>
</dbReference>
<accession>A0A1Y1XMI2</accession>
<comment type="caution">
    <text evidence="2">The sequence shown here is derived from an EMBL/GenBank/DDBJ whole genome shotgun (WGS) entry which is preliminary data.</text>
</comment>
<name>A0A1Y1XMI2_9FUNG</name>
<sequence>HNFALSIVRYPTNKPSGETIAKSSKLIPKAFRLSSPHGQKKKQTKSKPPPLTRDNLEVHKKLLPPSSETKLDRVSRYVKDQASIQEELVNNADYLSLPRIESIEGASVADQEHLQSTTAIGNPSKNKVRHLIVKFFVEVKSILSKPESISFHTHPEPVL</sequence>
<gene>
    <name evidence="2" type="ORF">K493DRAFT_341562</name>
</gene>
<feature type="non-terminal residue" evidence="2">
    <location>
        <position position="1"/>
    </location>
</feature>
<organism evidence="2 3">
    <name type="scientific">Basidiobolus meristosporus CBS 931.73</name>
    <dbReference type="NCBI Taxonomy" id="1314790"/>
    <lineage>
        <taxon>Eukaryota</taxon>
        <taxon>Fungi</taxon>
        <taxon>Fungi incertae sedis</taxon>
        <taxon>Zoopagomycota</taxon>
        <taxon>Entomophthoromycotina</taxon>
        <taxon>Basidiobolomycetes</taxon>
        <taxon>Basidiobolales</taxon>
        <taxon>Basidiobolaceae</taxon>
        <taxon>Basidiobolus</taxon>
    </lineage>
</organism>
<feature type="region of interest" description="Disordered" evidence="1">
    <location>
        <begin position="14"/>
        <end position="54"/>
    </location>
</feature>
<dbReference type="AlphaFoldDB" id="A0A1Y1XMI2"/>
<dbReference type="InParanoid" id="A0A1Y1XMI2"/>
<evidence type="ECO:0000256" key="1">
    <source>
        <dbReference type="SAM" id="MobiDB-lite"/>
    </source>
</evidence>
<proteinExistence type="predicted"/>
<dbReference type="Proteomes" id="UP000193498">
    <property type="component" value="Unassembled WGS sequence"/>
</dbReference>
<keyword evidence="3" id="KW-1185">Reference proteome</keyword>